<dbReference type="EMBL" id="MTKT01001810">
    <property type="protein sequence ID" value="OWM83604.1"/>
    <property type="molecule type" value="Genomic_DNA"/>
</dbReference>
<dbReference type="EMBL" id="PGOL01001025">
    <property type="protein sequence ID" value="PKI61588.1"/>
    <property type="molecule type" value="Genomic_DNA"/>
</dbReference>
<reference evidence="4" key="1">
    <citation type="journal article" date="2017" name="Plant J.">
        <title>The pomegranate (Punica granatum L.) genome and the genomics of punicalagin biosynthesis.</title>
        <authorList>
            <person name="Qin G."/>
            <person name="Xu C."/>
            <person name="Ming R."/>
            <person name="Tang H."/>
            <person name="Guyot R."/>
            <person name="Kramer E.M."/>
            <person name="Hu Y."/>
            <person name="Yi X."/>
            <person name="Qi Y."/>
            <person name="Xu X."/>
            <person name="Gao Z."/>
            <person name="Pan H."/>
            <person name="Jian J."/>
            <person name="Tian Y."/>
            <person name="Yue Z."/>
            <person name="Xu Y."/>
        </authorList>
    </citation>
    <scope>NUCLEOTIDE SEQUENCE [LARGE SCALE GENOMIC DNA]</scope>
    <source>
        <strain evidence="4">cv. Dabenzi</strain>
    </source>
</reference>
<dbReference type="AlphaFoldDB" id="A0A218XFA7"/>
<feature type="compositionally biased region" description="Low complexity" evidence="1">
    <location>
        <begin position="37"/>
        <end position="57"/>
    </location>
</feature>
<dbReference type="Proteomes" id="UP000197138">
    <property type="component" value="Unassembled WGS sequence"/>
</dbReference>
<reference evidence="3 5" key="3">
    <citation type="submission" date="2017-11" db="EMBL/GenBank/DDBJ databases">
        <title>De-novo sequencing of pomegranate (Punica granatum L.) genome.</title>
        <authorList>
            <person name="Akparov Z."/>
            <person name="Amiraslanov A."/>
            <person name="Hajiyeva S."/>
            <person name="Abbasov M."/>
            <person name="Kaur K."/>
            <person name="Hamwieh A."/>
            <person name="Solovyev V."/>
            <person name="Salamov A."/>
            <person name="Braich B."/>
            <person name="Kosarev P."/>
            <person name="Mahmoud A."/>
            <person name="Hajiyev E."/>
            <person name="Babayeva S."/>
            <person name="Izzatullayeva V."/>
            <person name="Mammadov A."/>
            <person name="Mammadov A."/>
            <person name="Sharifova S."/>
            <person name="Ojaghi J."/>
            <person name="Eynullazada K."/>
            <person name="Bayramov B."/>
            <person name="Abdulazimova A."/>
            <person name="Shahmuradov I."/>
        </authorList>
    </citation>
    <scope>NUCLEOTIDE SEQUENCE [LARGE SCALE GENOMIC DNA]</scope>
    <source>
        <strain evidence="3">AG2017</strain>
        <strain evidence="5">cv. AG2017</strain>
        <tissue evidence="3">Leaf</tissue>
    </source>
</reference>
<sequence length="117" mass="13025">MEPRRPLRAIIDPRVRQVSFITPNVPTQPPERTQSYPPVSNSPLLSESPSSNSLSPVMIPPPGHLSDNLTAYGTPAVPVPESSLGGVVVQEERLSQICLELSWWQVRSDNREGRRCW</sequence>
<evidence type="ECO:0000256" key="1">
    <source>
        <dbReference type="SAM" id="MobiDB-lite"/>
    </source>
</evidence>
<feature type="compositionally biased region" description="Polar residues" evidence="1">
    <location>
        <begin position="21"/>
        <end position="36"/>
    </location>
</feature>
<comment type="caution">
    <text evidence="2">The sequence shown here is derived from an EMBL/GenBank/DDBJ whole genome shotgun (WGS) entry which is preliminary data.</text>
</comment>
<proteinExistence type="predicted"/>
<feature type="region of interest" description="Disordered" evidence="1">
    <location>
        <begin position="21"/>
        <end position="72"/>
    </location>
</feature>
<keyword evidence="5" id="KW-1185">Reference proteome</keyword>
<evidence type="ECO:0000313" key="4">
    <source>
        <dbReference type="Proteomes" id="UP000197138"/>
    </source>
</evidence>
<evidence type="ECO:0000313" key="2">
    <source>
        <dbReference type="EMBL" id="OWM83604.1"/>
    </source>
</evidence>
<dbReference type="STRING" id="22663.A0A218XFA7"/>
<organism evidence="2 4">
    <name type="scientific">Punica granatum</name>
    <name type="common">Pomegranate</name>
    <dbReference type="NCBI Taxonomy" id="22663"/>
    <lineage>
        <taxon>Eukaryota</taxon>
        <taxon>Viridiplantae</taxon>
        <taxon>Streptophyta</taxon>
        <taxon>Embryophyta</taxon>
        <taxon>Tracheophyta</taxon>
        <taxon>Spermatophyta</taxon>
        <taxon>Magnoliopsida</taxon>
        <taxon>eudicotyledons</taxon>
        <taxon>Gunneridae</taxon>
        <taxon>Pentapetalae</taxon>
        <taxon>rosids</taxon>
        <taxon>malvids</taxon>
        <taxon>Myrtales</taxon>
        <taxon>Lythraceae</taxon>
        <taxon>Punica</taxon>
    </lineage>
</organism>
<evidence type="ECO:0000313" key="5">
    <source>
        <dbReference type="Proteomes" id="UP000233551"/>
    </source>
</evidence>
<accession>A0A218XFA7</accession>
<gene>
    <name evidence="2" type="ORF">CDL15_Pgr004033</name>
    <name evidence="3" type="ORF">CRG98_018017</name>
</gene>
<name>A0A218XFA7_PUNGR</name>
<protein>
    <submittedName>
        <fullName evidence="2">Uncharacterized protein</fullName>
    </submittedName>
</protein>
<dbReference type="Proteomes" id="UP000233551">
    <property type="component" value="Unassembled WGS sequence"/>
</dbReference>
<reference evidence="2" key="2">
    <citation type="submission" date="2017-06" db="EMBL/GenBank/DDBJ databases">
        <title>The pomegranate genome and the genomics of punicalagin biosynthesis.</title>
        <authorList>
            <person name="Xu C."/>
        </authorList>
    </citation>
    <scope>NUCLEOTIDE SEQUENCE [LARGE SCALE GENOMIC DNA]</scope>
    <source>
        <tissue evidence="2">Fresh leaf</tissue>
    </source>
</reference>
<evidence type="ECO:0000313" key="3">
    <source>
        <dbReference type="EMBL" id="PKI61588.1"/>
    </source>
</evidence>